<dbReference type="OrthoDB" id="10533279at2759"/>
<evidence type="ECO:0000256" key="2">
    <source>
        <dbReference type="SAM" id="SignalP"/>
    </source>
</evidence>
<dbReference type="AlphaFoldDB" id="A0A165NV77"/>
<feature type="signal peptide" evidence="2">
    <location>
        <begin position="1"/>
        <end position="18"/>
    </location>
</feature>
<keyword evidence="1" id="KW-0472">Membrane</keyword>
<keyword evidence="2" id="KW-0732">Signal</keyword>
<feature type="chain" id="PRO_5007863581" evidence="2">
    <location>
        <begin position="19"/>
        <end position="161"/>
    </location>
</feature>
<keyword evidence="1" id="KW-1133">Transmembrane helix</keyword>
<reference evidence="3 4" key="1">
    <citation type="journal article" date="2016" name="Mol. Biol. Evol.">
        <title>Comparative Genomics of Early-Diverging Mushroom-Forming Fungi Provides Insights into the Origins of Lignocellulose Decay Capabilities.</title>
        <authorList>
            <person name="Nagy L.G."/>
            <person name="Riley R."/>
            <person name="Tritt A."/>
            <person name="Adam C."/>
            <person name="Daum C."/>
            <person name="Floudas D."/>
            <person name="Sun H."/>
            <person name="Yadav J.S."/>
            <person name="Pangilinan J."/>
            <person name="Larsson K.H."/>
            <person name="Matsuura K."/>
            <person name="Barry K."/>
            <person name="Labutti K."/>
            <person name="Kuo R."/>
            <person name="Ohm R.A."/>
            <person name="Bhattacharya S.S."/>
            <person name="Shirouzu T."/>
            <person name="Yoshinaga Y."/>
            <person name="Martin F.M."/>
            <person name="Grigoriev I.V."/>
            <person name="Hibbett D.S."/>
        </authorList>
    </citation>
    <scope>NUCLEOTIDE SEQUENCE [LARGE SCALE GENOMIC DNA]</scope>
    <source>
        <strain evidence="3 4">L-15889</strain>
    </source>
</reference>
<protein>
    <submittedName>
        <fullName evidence="3">Uncharacterized protein</fullName>
    </submittedName>
</protein>
<evidence type="ECO:0000313" key="3">
    <source>
        <dbReference type="EMBL" id="KZT67415.1"/>
    </source>
</evidence>
<proteinExistence type="predicted"/>
<evidence type="ECO:0000313" key="4">
    <source>
        <dbReference type="Proteomes" id="UP000076727"/>
    </source>
</evidence>
<accession>A0A165NV77</accession>
<name>A0A165NV77_9APHY</name>
<evidence type="ECO:0000256" key="1">
    <source>
        <dbReference type="SAM" id="Phobius"/>
    </source>
</evidence>
<gene>
    <name evidence="3" type="ORF">DAEQUDRAFT_390878</name>
</gene>
<feature type="transmembrane region" description="Helical" evidence="1">
    <location>
        <begin position="91"/>
        <end position="112"/>
    </location>
</feature>
<dbReference type="Proteomes" id="UP000076727">
    <property type="component" value="Unassembled WGS sequence"/>
</dbReference>
<keyword evidence="4" id="KW-1185">Reference proteome</keyword>
<sequence length="161" mass="17621">MFPLLLGVLAFGAGTTFLTRVHHDIDIDGDRMVAQAIQMLGLKEKLDAADGALRDVLVEVRADSAALTAQGVDSLKSVTEDVHNTLDCVRILLLIVGLWYVLRMLVWAVWFWRGDKEKKQEPVMLVVLGSGAETRALGVGESGVIQLHSDTVSRQRARSSL</sequence>
<dbReference type="EMBL" id="KV429076">
    <property type="protein sequence ID" value="KZT67415.1"/>
    <property type="molecule type" value="Genomic_DNA"/>
</dbReference>
<organism evidence="3 4">
    <name type="scientific">Daedalea quercina L-15889</name>
    <dbReference type="NCBI Taxonomy" id="1314783"/>
    <lineage>
        <taxon>Eukaryota</taxon>
        <taxon>Fungi</taxon>
        <taxon>Dikarya</taxon>
        <taxon>Basidiomycota</taxon>
        <taxon>Agaricomycotina</taxon>
        <taxon>Agaricomycetes</taxon>
        <taxon>Polyporales</taxon>
        <taxon>Fomitopsis</taxon>
    </lineage>
</organism>
<keyword evidence="1" id="KW-0812">Transmembrane</keyword>